<sequence length="224" mass="26011">MVYHEKTQPEPPCLAAERAKKKGTYNCEGVVTQLKADFKNKCYICEQKEPTSINIEHFKSRKGDKNLRLDWNNLFYCCGHCNNTKLAKTIYDSILNCTIKEHGVDTRIKYEIKPFPKEKALITALEDTPEVQNTAHLLNAVYNGIDTEQKQIEAANLRSDLLKEIKLFGDLLFDFDDDTLDSDEKERVKGIIIRHLRSSSKFTAFKRWIIRDNEVLKADFKEYI</sequence>
<dbReference type="STRING" id="927664.SAMN05421780_102423"/>
<dbReference type="Gene3D" id="1.10.30.50">
    <property type="match status" value="1"/>
</dbReference>
<dbReference type="Proteomes" id="UP000199514">
    <property type="component" value="Unassembled WGS sequence"/>
</dbReference>
<keyword evidence="2" id="KW-1185">Reference proteome</keyword>
<name>A0A1I1G8R4_9BACT</name>
<organism evidence="1 2">
    <name type="scientific">Flexibacter flexilis DSM 6793</name>
    <dbReference type="NCBI Taxonomy" id="927664"/>
    <lineage>
        <taxon>Bacteria</taxon>
        <taxon>Pseudomonadati</taxon>
        <taxon>Bacteroidota</taxon>
        <taxon>Cytophagia</taxon>
        <taxon>Cytophagales</taxon>
        <taxon>Flexibacteraceae</taxon>
        <taxon>Flexibacter</taxon>
    </lineage>
</organism>
<accession>A0A1I1G8R4</accession>
<protein>
    <submittedName>
        <fullName evidence="1">TIGR02646 family protein</fullName>
    </submittedName>
</protein>
<dbReference type="AlphaFoldDB" id="A0A1I1G8R4"/>
<dbReference type="EMBL" id="FOLE01000002">
    <property type="protein sequence ID" value="SFC05753.1"/>
    <property type="molecule type" value="Genomic_DNA"/>
</dbReference>
<evidence type="ECO:0000313" key="1">
    <source>
        <dbReference type="EMBL" id="SFC05753.1"/>
    </source>
</evidence>
<dbReference type="RefSeq" id="WP_091509170.1">
    <property type="nucleotide sequence ID" value="NZ_FOLE01000002.1"/>
</dbReference>
<reference evidence="1 2" key="1">
    <citation type="submission" date="2016-10" db="EMBL/GenBank/DDBJ databases">
        <authorList>
            <person name="de Groot N.N."/>
        </authorList>
    </citation>
    <scope>NUCLEOTIDE SEQUENCE [LARGE SCALE GENOMIC DNA]</scope>
    <source>
        <strain evidence="1 2">DSM 6793</strain>
    </source>
</reference>
<evidence type="ECO:0000313" key="2">
    <source>
        <dbReference type="Proteomes" id="UP000199514"/>
    </source>
</evidence>
<gene>
    <name evidence="1" type="ORF">SAMN05421780_102423</name>
</gene>
<dbReference type="OrthoDB" id="5918473at2"/>
<proteinExistence type="predicted"/>